<evidence type="ECO:0000313" key="2">
    <source>
        <dbReference type="Proteomes" id="UP000182835"/>
    </source>
</evidence>
<organism evidence="1 2">
    <name type="scientific">Enterococcus canintestini</name>
    <dbReference type="NCBI Taxonomy" id="317010"/>
    <lineage>
        <taxon>Bacteria</taxon>
        <taxon>Bacillati</taxon>
        <taxon>Bacillota</taxon>
        <taxon>Bacilli</taxon>
        <taxon>Lactobacillales</taxon>
        <taxon>Enterococcaceae</taxon>
        <taxon>Enterococcus</taxon>
    </lineage>
</organism>
<dbReference type="EMBL" id="JXKG01000002">
    <property type="protein sequence ID" value="OJG16209.1"/>
    <property type="molecule type" value="Genomic_DNA"/>
</dbReference>
<sequence>MKFYYGGSKSEHYQNLAHSATFQQLCSYLYLHEGTILRDLKKNIPMENLEKTIELAIELNLILREERRYRLLFPIVTKELVTAIEKKADFQITLSQLQQSSAAIVAAFEDYEHLMKQDYFYGVIDTIALAEVALFKSDTLQFVSCQLDAKYDTIPSYFEALKHEQLTETNPLYAILGDVDPIYAGLQFAYIIERVVKGKKVRPSIFSRALSLTGILMVNEDSSLKLKVPLLAHTDEKMKFEKTDLLKWRLLLTSYLAAQNAQTLQFVFFNEN</sequence>
<dbReference type="OrthoDB" id="2194666at2"/>
<dbReference type="InterPro" id="IPR014924">
    <property type="entry name" value="DUF1803"/>
</dbReference>
<dbReference type="STRING" id="317010.RU96_GL000951"/>
<comment type="caution">
    <text evidence="1">The sequence shown here is derived from an EMBL/GenBank/DDBJ whole genome shotgun (WGS) entry which is preliminary data.</text>
</comment>
<dbReference type="Pfam" id="PF08820">
    <property type="entry name" value="DUF1803"/>
    <property type="match status" value="1"/>
</dbReference>
<reference evidence="1 2" key="1">
    <citation type="submission" date="2014-12" db="EMBL/GenBank/DDBJ databases">
        <title>Draft genome sequences of 29 type strains of Enterococci.</title>
        <authorList>
            <person name="Zhong Z."/>
            <person name="Sun Z."/>
            <person name="Liu W."/>
            <person name="Zhang W."/>
            <person name="Zhang H."/>
        </authorList>
    </citation>
    <scope>NUCLEOTIDE SEQUENCE [LARGE SCALE GENOMIC DNA]</scope>
    <source>
        <strain evidence="1 2">DSM 21207</strain>
    </source>
</reference>
<evidence type="ECO:0000313" key="1">
    <source>
        <dbReference type="EMBL" id="OJG16209.1"/>
    </source>
</evidence>
<accession>A0A1L8R8X8</accession>
<dbReference type="Proteomes" id="UP000182835">
    <property type="component" value="Unassembled WGS sequence"/>
</dbReference>
<evidence type="ECO:0008006" key="3">
    <source>
        <dbReference type="Google" id="ProtNLM"/>
    </source>
</evidence>
<name>A0A1L8R8X8_9ENTE</name>
<dbReference type="RefSeq" id="WP_071863784.1">
    <property type="nucleotide sequence ID" value="NZ_JBHLVQ010000010.1"/>
</dbReference>
<dbReference type="AlphaFoldDB" id="A0A1L8R8X8"/>
<protein>
    <recommendedName>
        <fullName evidence="3">DUF1803 domain-containing protein</fullName>
    </recommendedName>
</protein>
<gene>
    <name evidence="1" type="ORF">RU96_GL000951</name>
</gene>
<proteinExistence type="predicted"/>